<keyword evidence="5 10" id="KW-0145">Chemotaxis</keyword>
<keyword evidence="10" id="KW-0997">Cell inner membrane</keyword>
<feature type="signal peptide" evidence="11">
    <location>
        <begin position="1"/>
        <end position="23"/>
    </location>
</feature>
<dbReference type="Pfam" id="PF03748">
    <property type="entry name" value="FliL"/>
    <property type="match status" value="1"/>
</dbReference>
<dbReference type="RefSeq" id="WP_036240509.1">
    <property type="nucleotide sequence ID" value="NZ_BSOR01000015.1"/>
</dbReference>
<evidence type="ECO:0000256" key="7">
    <source>
        <dbReference type="ARBA" id="ARBA00022779"/>
    </source>
</evidence>
<dbReference type="PANTHER" id="PTHR35091">
    <property type="entry name" value="FLAGELLAR PROTEIN FLIL"/>
    <property type="match status" value="1"/>
</dbReference>
<comment type="similarity">
    <text evidence="3 10">Belongs to the FliL family.</text>
</comment>
<evidence type="ECO:0000256" key="11">
    <source>
        <dbReference type="SAM" id="SignalP"/>
    </source>
</evidence>
<evidence type="ECO:0000256" key="6">
    <source>
        <dbReference type="ARBA" id="ARBA00022692"/>
    </source>
</evidence>
<evidence type="ECO:0000256" key="8">
    <source>
        <dbReference type="ARBA" id="ARBA00022989"/>
    </source>
</evidence>
<keyword evidence="9 10" id="KW-0472">Membrane</keyword>
<feature type="chain" id="PRO_5047165308" description="Flagellar protein FliL" evidence="11">
    <location>
        <begin position="24"/>
        <end position="136"/>
    </location>
</feature>
<sequence>MRFSALLVVLALGLFALPSGVVAEDEVSLSDTFYVPLQPAFVTNYGGPGRLKYLKADITLMVQGLEAQQIVEQQLALVRNTIVFILSRQNENNVVTSAGQERIRQQLLQGLHDAFTREVGVPLIEEVLFTNFIYQN</sequence>
<evidence type="ECO:0000256" key="5">
    <source>
        <dbReference type="ARBA" id="ARBA00022500"/>
    </source>
</evidence>
<dbReference type="EMBL" id="BSOR01000015">
    <property type="protein sequence ID" value="GLR63420.1"/>
    <property type="molecule type" value="Genomic_DNA"/>
</dbReference>
<reference evidence="13" key="1">
    <citation type="journal article" date="2019" name="Int. J. Syst. Evol. Microbiol.">
        <title>The Global Catalogue of Microorganisms (GCM) 10K type strain sequencing project: providing services to taxonomists for standard genome sequencing and annotation.</title>
        <authorList>
            <consortium name="The Broad Institute Genomics Platform"/>
            <consortium name="The Broad Institute Genome Sequencing Center for Infectious Disease"/>
            <person name="Wu L."/>
            <person name="Ma J."/>
        </authorList>
    </citation>
    <scope>NUCLEOTIDE SEQUENCE [LARGE SCALE GENOMIC DNA]</scope>
    <source>
        <strain evidence="13">NBRC 100033</strain>
    </source>
</reference>
<keyword evidence="6" id="KW-0812">Transmembrane</keyword>
<evidence type="ECO:0000256" key="4">
    <source>
        <dbReference type="ARBA" id="ARBA00022475"/>
    </source>
</evidence>
<dbReference type="Proteomes" id="UP001156682">
    <property type="component" value="Unassembled WGS sequence"/>
</dbReference>
<evidence type="ECO:0000256" key="9">
    <source>
        <dbReference type="ARBA" id="ARBA00023136"/>
    </source>
</evidence>
<evidence type="ECO:0000256" key="10">
    <source>
        <dbReference type="RuleBase" id="RU364125"/>
    </source>
</evidence>
<dbReference type="PANTHER" id="PTHR35091:SF2">
    <property type="entry name" value="FLAGELLAR PROTEIN FLIL"/>
    <property type="match status" value="1"/>
</dbReference>
<protein>
    <recommendedName>
        <fullName evidence="10">Flagellar protein FliL</fullName>
    </recommendedName>
</protein>
<comment type="subcellular location">
    <subcellularLocation>
        <location evidence="10">Cell inner membrane</location>
    </subcellularLocation>
    <subcellularLocation>
        <location evidence="2">Cell membrane</location>
        <topology evidence="2">Single-pass membrane protein</topology>
    </subcellularLocation>
</comment>
<comment type="caution">
    <text evidence="12">The sequence shown here is derived from an EMBL/GenBank/DDBJ whole genome shotgun (WGS) entry which is preliminary data.</text>
</comment>
<comment type="function">
    <text evidence="1 10">Controls the rotational direction of flagella during chemotaxis.</text>
</comment>
<name>A0ABQ5ZWM6_9GAMM</name>
<keyword evidence="4" id="KW-1003">Cell membrane</keyword>
<proteinExistence type="inferred from homology"/>
<keyword evidence="8" id="KW-1133">Transmembrane helix</keyword>
<organism evidence="12 13">
    <name type="scientific">Marinospirillum insulare</name>
    <dbReference type="NCBI Taxonomy" id="217169"/>
    <lineage>
        <taxon>Bacteria</taxon>
        <taxon>Pseudomonadati</taxon>
        <taxon>Pseudomonadota</taxon>
        <taxon>Gammaproteobacteria</taxon>
        <taxon>Oceanospirillales</taxon>
        <taxon>Oceanospirillaceae</taxon>
        <taxon>Marinospirillum</taxon>
    </lineage>
</organism>
<accession>A0ABQ5ZWM6</accession>
<evidence type="ECO:0000256" key="2">
    <source>
        <dbReference type="ARBA" id="ARBA00004162"/>
    </source>
</evidence>
<evidence type="ECO:0000313" key="12">
    <source>
        <dbReference type="EMBL" id="GLR63420.1"/>
    </source>
</evidence>
<evidence type="ECO:0000313" key="13">
    <source>
        <dbReference type="Proteomes" id="UP001156682"/>
    </source>
</evidence>
<keyword evidence="13" id="KW-1185">Reference proteome</keyword>
<keyword evidence="11" id="KW-0732">Signal</keyword>
<evidence type="ECO:0000256" key="1">
    <source>
        <dbReference type="ARBA" id="ARBA00002254"/>
    </source>
</evidence>
<dbReference type="InterPro" id="IPR005503">
    <property type="entry name" value="FliL"/>
</dbReference>
<evidence type="ECO:0000256" key="3">
    <source>
        <dbReference type="ARBA" id="ARBA00008281"/>
    </source>
</evidence>
<keyword evidence="7 10" id="KW-0283">Flagellar rotation</keyword>
<gene>
    <name evidence="12" type="ORF">GCM10007878_08550</name>
</gene>